<organism evidence="2 3">
    <name type="scientific">Stephania cephalantha</name>
    <dbReference type="NCBI Taxonomy" id="152367"/>
    <lineage>
        <taxon>Eukaryota</taxon>
        <taxon>Viridiplantae</taxon>
        <taxon>Streptophyta</taxon>
        <taxon>Embryophyta</taxon>
        <taxon>Tracheophyta</taxon>
        <taxon>Spermatophyta</taxon>
        <taxon>Magnoliopsida</taxon>
        <taxon>Ranunculales</taxon>
        <taxon>Menispermaceae</taxon>
        <taxon>Menispermoideae</taxon>
        <taxon>Cissampelideae</taxon>
        <taxon>Stephania</taxon>
    </lineage>
</organism>
<comment type="caution">
    <text evidence="2">The sequence shown here is derived from an EMBL/GenBank/DDBJ whole genome shotgun (WGS) entry which is preliminary data.</text>
</comment>
<proteinExistence type="predicted"/>
<accession>A0AAP0P9I3</accession>
<feature type="compositionally biased region" description="Basic residues" evidence="1">
    <location>
        <begin position="22"/>
        <end position="35"/>
    </location>
</feature>
<feature type="compositionally biased region" description="Basic and acidic residues" evidence="1">
    <location>
        <begin position="1"/>
        <end position="16"/>
    </location>
</feature>
<name>A0AAP0P9I3_9MAGN</name>
<keyword evidence="3" id="KW-1185">Reference proteome</keyword>
<sequence>MAQELQRDRSRPDEQRPCGGGRPRHRSRDSKKKKQQPVDQHQQVLAVGDARVRGGGSGKWMKMTSKPLSLRTPSERRRCLGKAAAGRYEAKAMTSARSGGGRYGGNGDAPKRATATATARERRGAAARWRVVGSIDPRRDNNGGQGVVTSTKLDDARDSNEFWIGDLH</sequence>
<evidence type="ECO:0000313" key="2">
    <source>
        <dbReference type="EMBL" id="KAK9132521.1"/>
    </source>
</evidence>
<feature type="compositionally biased region" description="Gly residues" evidence="1">
    <location>
        <begin position="98"/>
        <end position="107"/>
    </location>
</feature>
<protein>
    <submittedName>
        <fullName evidence="2">Uncharacterized protein</fullName>
    </submittedName>
</protein>
<evidence type="ECO:0000313" key="3">
    <source>
        <dbReference type="Proteomes" id="UP001419268"/>
    </source>
</evidence>
<dbReference type="Proteomes" id="UP001419268">
    <property type="component" value="Unassembled WGS sequence"/>
</dbReference>
<evidence type="ECO:0000256" key="1">
    <source>
        <dbReference type="SAM" id="MobiDB-lite"/>
    </source>
</evidence>
<feature type="region of interest" description="Disordered" evidence="1">
    <location>
        <begin position="1"/>
        <end position="155"/>
    </location>
</feature>
<reference evidence="2 3" key="1">
    <citation type="submission" date="2024-01" db="EMBL/GenBank/DDBJ databases">
        <title>Genome assemblies of Stephania.</title>
        <authorList>
            <person name="Yang L."/>
        </authorList>
    </citation>
    <scope>NUCLEOTIDE SEQUENCE [LARGE SCALE GENOMIC DNA]</scope>
    <source>
        <strain evidence="2">JXDWG</strain>
        <tissue evidence="2">Leaf</tissue>
    </source>
</reference>
<gene>
    <name evidence="2" type="ORF">Scep_012049</name>
</gene>
<dbReference type="AlphaFoldDB" id="A0AAP0P9I3"/>
<dbReference type="EMBL" id="JBBNAG010000005">
    <property type="protein sequence ID" value="KAK9132521.1"/>
    <property type="molecule type" value="Genomic_DNA"/>
</dbReference>